<dbReference type="AlphaFoldDB" id="C0EMW2"/>
<evidence type="ECO:0000313" key="2">
    <source>
        <dbReference type="Proteomes" id="UP000004457"/>
    </source>
</evidence>
<protein>
    <submittedName>
        <fullName evidence="1">Uncharacterized protein</fullName>
    </submittedName>
</protein>
<keyword evidence="2" id="KW-1185">Reference proteome</keyword>
<comment type="caution">
    <text evidence="1">The sequence shown here is derived from an EMBL/GenBank/DDBJ whole genome shotgun (WGS) entry which is preliminary data.</text>
</comment>
<accession>C0EMW2</accession>
<dbReference type="EMBL" id="ACEN01000062">
    <property type="protein sequence ID" value="EEG33584.1"/>
    <property type="molecule type" value="Genomic_DNA"/>
</dbReference>
<gene>
    <name evidence="1" type="ORF">NEIFLAOT_01289</name>
</gene>
<dbReference type="Proteomes" id="UP000004457">
    <property type="component" value="Unassembled WGS sequence"/>
</dbReference>
<organism evidence="1 2">
    <name type="scientific">Neisseria flavescens NRL30031/H210</name>
    <dbReference type="NCBI Taxonomy" id="546264"/>
    <lineage>
        <taxon>Bacteria</taxon>
        <taxon>Pseudomonadati</taxon>
        <taxon>Pseudomonadota</taxon>
        <taxon>Betaproteobacteria</taxon>
        <taxon>Neisseriales</taxon>
        <taxon>Neisseriaceae</taxon>
        <taxon>Neisseria</taxon>
    </lineage>
</organism>
<proteinExistence type="predicted"/>
<evidence type="ECO:0000313" key="1">
    <source>
        <dbReference type="EMBL" id="EEG33584.1"/>
    </source>
</evidence>
<reference evidence="1 2" key="1">
    <citation type="submission" date="2009-01" db="EMBL/GenBank/DDBJ databases">
        <authorList>
            <person name="Fulton L."/>
            <person name="Clifton S."/>
            <person name="Chinwalla A.T."/>
            <person name="Mitreva M."/>
            <person name="Sodergren E."/>
            <person name="Weinstock G."/>
            <person name="Clifton S."/>
            <person name="Dooling D.J."/>
            <person name="Fulton B."/>
            <person name="Minx P."/>
            <person name="Pepin K.H."/>
            <person name="Johnson M."/>
            <person name="Bhonagiri V."/>
            <person name="Nash W.E."/>
            <person name="Mardis E.R."/>
            <person name="Wilson R.K."/>
        </authorList>
    </citation>
    <scope>NUCLEOTIDE SEQUENCE [LARGE SCALE GENOMIC DNA]</scope>
    <source>
        <strain evidence="1 2">NRL30031/H210</strain>
    </source>
</reference>
<name>C0EMW2_NEIFL</name>
<sequence length="39" mass="4281">MSQNNGIVPIVGANLNPEGAIYTRPANIFHVVFDYFLTS</sequence>